<dbReference type="InterPro" id="IPR002196">
    <property type="entry name" value="Glyco_hydro_24"/>
</dbReference>
<keyword evidence="1 3" id="KW-0929">Antimicrobial</keyword>
<evidence type="ECO:0000256" key="2">
    <source>
        <dbReference type="ARBA" id="ARBA00022638"/>
    </source>
</evidence>
<dbReference type="InterPro" id="IPR023347">
    <property type="entry name" value="Lysozyme_dom_sf"/>
</dbReference>
<keyword evidence="3" id="KW-0378">Hydrolase</keyword>
<name>A0A329E946_VIBDI</name>
<dbReference type="Proteomes" id="UP000248729">
    <property type="component" value="Unassembled WGS sequence"/>
</dbReference>
<dbReference type="PANTHER" id="PTHR37406">
    <property type="entry name" value="T4-TYPE LYSOZYME 1-RELATED"/>
    <property type="match status" value="1"/>
</dbReference>
<organism evidence="4 5">
    <name type="scientific">Vibrio diazotrophicus</name>
    <dbReference type="NCBI Taxonomy" id="685"/>
    <lineage>
        <taxon>Bacteria</taxon>
        <taxon>Pseudomonadati</taxon>
        <taxon>Pseudomonadota</taxon>
        <taxon>Gammaproteobacteria</taxon>
        <taxon>Vibrionales</taxon>
        <taxon>Vibrionaceae</taxon>
        <taxon>Vibrio</taxon>
    </lineage>
</organism>
<protein>
    <recommendedName>
        <fullName evidence="3">Lysozyme</fullName>
        <ecNumber evidence="3">3.2.1.17</ecNumber>
    </recommendedName>
</protein>
<evidence type="ECO:0000256" key="1">
    <source>
        <dbReference type="ARBA" id="ARBA00022529"/>
    </source>
</evidence>
<dbReference type="GO" id="GO:0031640">
    <property type="term" value="P:killing of cells of another organism"/>
    <property type="evidence" value="ECO:0007669"/>
    <property type="project" value="UniProtKB-KW"/>
</dbReference>
<gene>
    <name evidence="4" type="ORF">DET48_11441</name>
</gene>
<dbReference type="Gene3D" id="1.10.530.40">
    <property type="match status" value="1"/>
</dbReference>
<dbReference type="InterPro" id="IPR023346">
    <property type="entry name" value="Lysozyme-like_dom_sf"/>
</dbReference>
<dbReference type="EMBL" id="QLTR01000014">
    <property type="protein sequence ID" value="RAS62647.1"/>
    <property type="molecule type" value="Genomic_DNA"/>
</dbReference>
<dbReference type="GO" id="GO:0009253">
    <property type="term" value="P:peptidoglycan catabolic process"/>
    <property type="evidence" value="ECO:0007669"/>
    <property type="project" value="InterPro"/>
</dbReference>
<evidence type="ECO:0000313" key="4">
    <source>
        <dbReference type="EMBL" id="RAS62647.1"/>
    </source>
</evidence>
<comment type="similarity">
    <text evidence="3">Belongs to the glycosyl hydrolase 24 family.</text>
</comment>
<dbReference type="RefSeq" id="WP_112404091.1">
    <property type="nucleotide sequence ID" value="NZ_QLTR01000014.1"/>
</dbReference>
<dbReference type="GO" id="GO:0016998">
    <property type="term" value="P:cell wall macromolecule catabolic process"/>
    <property type="evidence" value="ECO:0007669"/>
    <property type="project" value="InterPro"/>
</dbReference>
<reference evidence="4 5" key="1">
    <citation type="submission" date="2018-06" db="EMBL/GenBank/DDBJ databases">
        <title>Freshwater and sediment microbial communities from various areas in North America, analyzing microbe dynamics in response to fracking.</title>
        <authorList>
            <person name="Lamendella R."/>
        </authorList>
    </citation>
    <scope>NUCLEOTIDE SEQUENCE [LARGE SCALE GENOMIC DNA]</scope>
    <source>
        <strain evidence="4 5">99A</strain>
    </source>
</reference>
<dbReference type="EC" id="3.2.1.17" evidence="3"/>
<sequence>MKKNWANVVLEFEEGYREKPYHCSEGYPTVGIGKKIGPKGCSLDCYDFSVSRDVANLWLSEEINSVNDELNKLNWYLDLNPDRQVIITSMAYQMGLSGLLKFKKMISSLERGNWDEAAYQALDSRWAKQTPKRANRHAEVLRSGSISSAYGKLL</sequence>
<dbReference type="GO" id="GO:0003796">
    <property type="term" value="F:lysozyme activity"/>
    <property type="evidence" value="ECO:0007669"/>
    <property type="project" value="UniProtKB-EC"/>
</dbReference>
<dbReference type="GO" id="GO:0042742">
    <property type="term" value="P:defense response to bacterium"/>
    <property type="evidence" value="ECO:0007669"/>
    <property type="project" value="UniProtKB-KW"/>
</dbReference>
<comment type="caution">
    <text evidence="4">The sequence shown here is derived from an EMBL/GenBank/DDBJ whole genome shotgun (WGS) entry which is preliminary data.</text>
</comment>
<dbReference type="SUPFAM" id="SSF53955">
    <property type="entry name" value="Lysozyme-like"/>
    <property type="match status" value="1"/>
</dbReference>
<proteinExistence type="inferred from homology"/>
<dbReference type="Pfam" id="PF00959">
    <property type="entry name" value="Phage_lysozyme"/>
    <property type="match status" value="1"/>
</dbReference>
<comment type="catalytic activity">
    <reaction evidence="3">
        <text>Hydrolysis of (1-&gt;4)-beta-linkages between N-acetylmuramic acid and N-acetyl-D-glucosamine residues in a peptidoglycan and between N-acetyl-D-glucosamine residues in chitodextrins.</text>
        <dbReference type="EC" id="3.2.1.17"/>
    </reaction>
</comment>
<evidence type="ECO:0000256" key="3">
    <source>
        <dbReference type="RuleBase" id="RU003788"/>
    </source>
</evidence>
<dbReference type="AlphaFoldDB" id="A0A329E946"/>
<dbReference type="InterPro" id="IPR052619">
    <property type="entry name" value="Phage_lysozyme-like"/>
</dbReference>
<accession>A0A329E946</accession>
<keyword evidence="2 3" id="KW-0081">Bacteriolytic enzyme</keyword>
<keyword evidence="3" id="KW-0326">Glycosidase</keyword>
<evidence type="ECO:0000313" key="5">
    <source>
        <dbReference type="Proteomes" id="UP000248729"/>
    </source>
</evidence>
<dbReference type="PANTHER" id="PTHR37406:SF1">
    <property type="entry name" value="T4-TYPE LYSOZYME 1-RELATED"/>
    <property type="match status" value="1"/>
</dbReference>